<dbReference type="InterPro" id="IPR016039">
    <property type="entry name" value="Thiolase-like"/>
</dbReference>
<evidence type="ECO:0000256" key="2">
    <source>
        <dbReference type="ARBA" id="ARBA00023315"/>
    </source>
</evidence>
<dbReference type="Gene3D" id="3.40.47.10">
    <property type="match status" value="2"/>
</dbReference>
<name>A0ABV2J807_9FIRM</name>
<dbReference type="EC" id="2.3.1.180" evidence="5"/>
<evidence type="ECO:0000259" key="4">
    <source>
        <dbReference type="Pfam" id="PF08545"/>
    </source>
</evidence>
<feature type="domain" description="Beta-ketoacyl-[acyl-carrier-protein] synthase III N-terminal" evidence="4">
    <location>
        <begin position="101"/>
        <end position="164"/>
    </location>
</feature>
<proteinExistence type="predicted"/>
<keyword evidence="6" id="KW-1185">Reference proteome</keyword>
<organism evidence="5 6">
    <name type="scientific">Peptoniphilus olsenii</name>
    <dbReference type="NCBI Taxonomy" id="411570"/>
    <lineage>
        <taxon>Bacteria</taxon>
        <taxon>Bacillati</taxon>
        <taxon>Bacillota</taxon>
        <taxon>Tissierellia</taxon>
        <taxon>Tissierellales</taxon>
        <taxon>Peptoniphilaceae</taxon>
        <taxon>Peptoniphilus</taxon>
    </lineage>
</organism>
<dbReference type="InterPro" id="IPR013747">
    <property type="entry name" value="ACP_syn_III_C"/>
</dbReference>
<evidence type="ECO:0000313" key="5">
    <source>
        <dbReference type="EMBL" id="MET3616900.1"/>
    </source>
</evidence>
<protein>
    <submittedName>
        <fullName evidence="5">3-oxoacyl-[acyl-carrier-protein] synthase-3</fullName>
        <ecNumber evidence="5">2.3.1.180</ecNumber>
    </submittedName>
</protein>
<dbReference type="PANTHER" id="PTHR34069">
    <property type="entry name" value="3-OXOACYL-[ACYL-CARRIER-PROTEIN] SYNTHASE 3"/>
    <property type="match status" value="1"/>
</dbReference>
<evidence type="ECO:0000259" key="3">
    <source>
        <dbReference type="Pfam" id="PF08541"/>
    </source>
</evidence>
<dbReference type="NCBIfam" id="NF006829">
    <property type="entry name" value="PRK09352.1"/>
    <property type="match status" value="1"/>
</dbReference>
<sequence length="297" mass="33289">MGLKIIEARHINIDNKIENEYFENIVDTSSVWIESRTGIKSRFFTDKRGYDMAIETVKLFKNSLRNLDLIIVASFTTRMRAPSVAASINEFIGGDKNILCFDLNMACSGFMGAVILAEKYLEIGGKALIIATEKISDFLNFKDRSSCVLFGDGAAGVLVEKNNKLWEHIVGTFPGIEALNVNENSLIEMDGKKVYRFASVNVTIAIEDLLKKCRIMPQEIDYYLLHQANIRIINQVLEKLKIKSNKTMTNIDRYGNTSAASIPILISENFHKFNEKDKIVIAGFGAGLSIAAVLMEW</sequence>
<feature type="domain" description="Beta-ketoacyl-[acyl-carrier-protein] synthase III C-terminal" evidence="3">
    <location>
        <begin position="210"/>
        <end position="297"/>
    </location>
</feature>
<evidence type="ECO:0000313" key="6">
    <source>
        <dbReference type="Proteomes" id="UP001549162"/>
    </source>
</evidence>
<dbReference type="RefSeq" id="WP_354366911.1">
    <property type="nucleotide sequence ID" value="NZ_JBEPMA010000002.1"/>
</dbReference>
<evidence type="ECO:0000256" key="1">
    <source>
        <dbReference type="ARBA" id="ARBA00022679"/>
    </source>
</evidence>
<dbReference type="InterPro" id="IPR013751">
    <property type="entry name" value="ACP_syn_III_N"/>
</dbReference>
<dbReference type="PANTHER" id="PTHR34069:SF2">
    <property type="entry name" value="BETA-KETOACYL-[ACYL-CARRIER-PROTEIN] SYNTHASE III"/>
    <property type="match status" value="1"/>
</dbReference>
<reference evidence="5 6" key="1">
    <citation type="submission" date="2024-06" db="EMBL/GenBank/DDBJ databases">
        <title>Genomic Encyclopedia of Type Strains, Phase IV (KMG-IV): sequencing the most valuable type-strain genomes for metagenomic binning, comparative biology and taxonomic classification.</title>
        <authorList>
            <person name="Goeker M."/>
        </authorList>
    </citation>
    <scope>NUCLEOTIDE SEQUENCE [LARGE SCALE GENOMIC DNA]</scope>
    <source>
        <strain evidence="5 6">DSM 21460</strain>
    </source>
</reference>
<comment type="caution">
    <text evidence="5">The sequence shown here is derived from an EMBL/GenBank/DDBJ whole genome shotgun (WGS) entry which is preliminary data.</text>
</comment>
<dbReference type="CDD" id="cd00830">
    <property type="entry name" value="KAS_III"/>
    <property type="match status" value="1"/>
</dbReference>
<keyword evidence="2 5" id="KW-0012">Acyltransferase</keyword>
<dbReference type="Pfam" id="PF08545">
    <property type="entry name" value="ACP_syn_III"/>
    <property type="match status" value="1"/>
</dbReference>
<accession>A0ABV2J807</accession>
<dbReference type="GO" id="GO:0033818">
    <property type="term" value="F:beta-ketoacyl-acyl-carrier-protein synthase III activity"/>
    <property type="evidence" value="ECO:0007669"/>
    <property type="project" value="UniProtKB-EC"/>
</dbReference>
<dbReference type="Pfam" id="PF08541">
    <property type="entry name" value="ACP_syn_III_C"/>
    <property type="match status" value="1"/>
</dbReference>
<keyword evidence="1 5" id="KW-0808">Transferase</keyword>
<dbReference type="EMBL" id="JBEPMA010000002">
    <property type="protein sequence ID" value="MET3616900.1"/>
    <property type="molecule type" value="Genomic_DNA"/>
</dbReference>
<dbReference type="Proteomes" id="UP001549162">
    <property type="component" value="Unassembled WGS sequence"/>
</dbReference>
<dbReference type="SUPFAM" id="SSF53901">
    <property type="entry name" value="Thiolase-like"/>
    <property type="match status" value="1"/>
</dbReference>
<gene>
    <name evidence="5" type="ORF">ABID14_000525</name>
</gene>